<evidence type="ECO:0000256" key="4">
    <source>
        <dbReference type="ARBA" id="ARBA00022840"/>
    </source>
</evidence>
<dbReference type="Proteomes" id="UP000663760">
    <property type="component" value="Chromosome 13"/>
</dbReference>
<proteinExistence type="predicted"/>
<dbReference type="InterPro" id="IPR050187">
    <property type="entry name" value="Lipid_Phosphate_FormReg"/>
</dbReference>
<dbReference type="InterPro" id="IPR017438">
    <property type="entry name" value="ATP-NAD_kinase_N"/>
</dbReference>
<dbReference type="SUPFAM" id="SSF111331">
    <property type="entry name" value="NAD kinase/diacylglycerol kinase-like"/>
    <property type="match status" value="1"/>
</dbReference>
<feature type="domain" description="DAGKc" evidence="5">
    <location>
        <begin position="39"/>
        <end position="185"/>
    </location>
</feature>
<name>A0A7I8LAW4_SPIIN</name>
<dbReference type="NCBIfam" id="TIGR00147">
    <property type="entry name" value="YegS/Rv2252/BmrU family lipid kinase"/>
    <property type="match status" value="1"/>
</dbReference>
<dbReference type="InterPro" id="IPR001206">
    <property type="entry name" value="Diacylglycerol_kinase_cat_dom"/>
</dbReference>
<evidence type="ECO:0000313" key="7">
    <source>
        <dbReference type="Proteomes" id="UP000663760"/>
    </source>
</evidence>
<dbReference type="GO" id="GO:0016020">
    <property type="term" value="C:membrane"/>
    <property type="evidence" value="ECO:0007669"/>
    <property type="project" value="GOC"/>
</dbReference>
<dbReference type="Pfam" id="PF19279">
    <property type="entry name" value="YegS_C"/>
    <property type="match status" value="1"/>
</dbReference>
<dbReference type="PANTHER" id="PTHR12358:SF54">
    <property type="entry name" value="SPHINGOSINE KINASE RELATED PROTEIN"/>
    <property type="match status" value="1"/>
</dbReference>
<accession>A0A7I8LAW4</accession>
<keyword evidence="4" id="KW-0067">ATP-binding</keyword>
<organism evidence="6 7">
    <name type="scientific">Spirodela intermedia</name>
    <name type="common">Intermediate duckweed</name>
    <dbReference type="NCBI Taxonomy" id="51605"/>
    <lineage>
        <taxon>Eukaryota</taxon>
        <taxon>Viridiplantae</taxon>
        <taxon>Streptophyta</taxon>
        <taxon>Embryophyta</taxon>
        <taxon>Tracheophyta</taxon>
        <taxon>Spermatophyta</taxon>
        <taxon>Magnoliopsida</taxon>
        <taxon>Liliopsida</taxon>
        <taxon>Araceae</taxon>
        <taxon>Lemnoideae</taxon>
        <taxon>Spirodela</taxon>
    </lineage>
</organism>
<dbReference type="SMART" id="SM00046">
    <property type="entry name" value="DAGKc"/>
    <property type="match status" value="1"/>
</dbReference>
<reference evidence="6" key="1">
    <citation type="submission" date="2020-02" db="EMBL/GenBank/DDBJ databases">
        <authorList>
            <person name="Scholz U."/>
            <person name="Mascher M."/>
            <person name="Fiebig A."/>
        </authorList>
    </citation>
    <scope>NUCLEOTIDE SEQUENCE</scope>
</reference>
<dbReference type="PROSITE" id="PS50146">
    <property type="entry name" value="DAGK"/>
    <property type="match status" value="1"/>
</dbReference>
<dbReference type="InterPro" id="IPR016064">
    <property type="entry name" value="NAD/diacylglycerol_kinase_sf"/>
</dbReference>
<dbReference type="PANTHER" id="PTHR12358">
    <property type="entry name" value="SPHINGOSINE KINASE"/>
    <property type="match status" value="1"/>
</dbReference>
<dbReference type="OrthoDB" id="336240at2759"/>
<dbReference type="Gene3D" id="3.40.50.10330">
    <property type="entry name" value="Probable inorganic polyphosphate/atp-NAD kinase, domain 1"/>
    <property type="match status" value="1"/>
</dbReference>
<gene>
    <name evidence="6" type="ORF">SI8410_13017464</name>
</gene>
<evidence type="ECO:0000256" key="2">
    <source>
        <dbReference type="ARBA" id="ARBA00022741"/>
    </source>
</evidence>
<dbReference type="AlphaFoldDB" id="A0A7I8LAW4"/>
<keyword evidence="2" id="KW-0547">Nucleotide-binding</keyword>
<keyword evidence="1" id="KW-0808">Transferase</keyword>
<evidence type="ECO:0000313" key="6">
    <source>
        <dbReference type="EMBL" id="CAA7406786.1"/>
    </source>
</evidence>
<sequence length="354" mass="38740">MVVGTAVMMRANSLVRAERLSPGLDLPLNPSGAVGGDCSPKKNFVFVINPKGANGKTGKEWKKIQPYLREMLSRNCNMHELSTTGPFHAAEITRDAIREGADAVIAVGGDGTLNEVVNGFFEAGKPVSLYGPETGRSTALGLIPMGTGSDFIRTFGWRNDPREAIERIAKGTRSRIDVGVVSGGSGEPRYFINVASLHLSGKAAFYASKYKRFGNLCYVFGALRAFYGHRDQNLRIKVDDGDWELFEKITTICIGNAKFYGGGMKITPAASPTSGDLQVVIFQEFKWYDFLFKLHKLYNGSHISERNVFVKSVQGIQVAVEGSIDGVYVESDGEHVGFLPRRFSVMPSSLEMFV</sequence>
<dbReference type="Gene3D" id="2.60.200.40">
    <property type="match status" value="1"/>
</dbReference>
<evidence type="ECO:0000256" key="1">
    <source>
        <dbReference type="ARBA" id="ARBA00022679"/>
    </source>
</evidence>
<evidence type="ECO:0000256" key="3">
    <source>
        <dbReference type="ARBA" id="ARBA00022777"/>
    </source>
</evidence>
<keyword evidence="7" id="KW-1185">Reference proteome</keyword>
<keyword evidence="3" id="KW-0418">Kinase</keyword>
<protein>
    <recommendedName>
        <fullName evidence="5">DAGKc domain-containing protein</fullName>
    </recommendedName>
</protein>
<dbReference type="Pfam" id="PF00781">
    <property type="entry name" value="DAGK_cat"/>
    <property type="match status" value="1"/>
</dbReference>
<dbReference type="GO" id="GO:0005524">
    <property type="term" value="F:ATP binding"/>
    <property type="evidence" value="ECO:0007669"/>
    <property type="project" value="UniProtKB-KW"/>
</dbReference>
<evidence type="ECO:0000259" key="5">
    <source>
        <dbReference type="PROSITE" id="PS50146"/>
    </source>
</evidence>
<dbReference type="GO" id="GO:0006665">
    <property type="term" value="P:sphingolipid metabolic process"/>
    <property type="evidence" value="ECO:0007669"/>
    <property type="project" value="UniProtKB-ARBA"/>
</dbReference>
<dbReference type="InterPro" id="IPR045540">
    <property type="entry name" value="YegS/DAGK_C"/>
</dbReference>
<dbReference type="GO" id="GO:0008654">
    <property type="term" value="P:phospholipid biosynthetic process"/>
    <property type="evidence" value="ECO:0007669"/>
    <property type="project" value="InterPro"/>
</dbReference>
<dbReference type="InterPro" id="IPR005218">
    <property type="entry name" value="Diacylglycerol/lipid_kinase"/>
</dbReference>
<dbReference type="GO" id="GO:0016301">
    <property type="term" value="F:kinase activity"/>
    <property type="evidence" value="ECO:0007669"/>
    <property type="project" value="UniProtKB-KW"/>
</dbReference>
<dbReference type="EMBL" id="LR746276">
    <property type="protein sequence ID" value="CAA7406786.1"/>
    <property type="molecule type" value="Genomic_DNA"/>
</dbReference>